<organism evidence="7 8">
    <name type="scientific">Methanofollis liminatans DSM 4140</name>
    <dbReference type="NCBI Taxonomy" id="28892"/>
    <lineage>
        <taxon>Archaea</taxon>
        <taxon>Methanobacteriati</taxon>
        <taxon>Methanobacteriota</taxon>
        <taxon>Stenosarchaea group</taxon>
        <taxon>Methanomicrobia</taxon>
        <taxon>Methanomicrobiales</taxon>
        <taxon>Methanomicrobiaceae</taxon>
        <taxon>Methanofollis</taxon>
    </lineage>
</organism>
<dbReference type="GO" id="GO:0016020">
    <property type="term" value="C:membrane"/>
    <property type="evidence" value="ECO:0007669"/>
    <property type="project" value="UniProtKB-SubCell"/>
</dbReference>
<feature type="coiled-coil region" evidence="5">
    <location>
        <begin position="78"/>
        <end position="124"/>
    </location>
</feature>
<sequence>MALKDHGGTIAIVFTMLIMISYGIPSIRDGVGGAMNLIFGPMIDDWKIPFFVLILILSAITGLYSSLIQKYTIDYERMQRVQAKMKEFQKEFREAQLGGDEKKIKKLEAKRDRMMQDQMELSKQQFQPMAYILLVSVPIFFWLLYRLPSVTQTMTLPFAGMVNFQEMILGFFPIWILWYMLCSLAISQVIRKSLNIGGL</sequence>
<dbReference type="InterPro" id="IPR038978">
    <property type="entry name" value="MJ0935"/>
</dbReference>
<comment type="subcellular location">
    <subcellularLocation>
        <location evidence="1">Membrane</location>
        <topology evidence="1">Multi-pass membrane protein</topology>
    </subcellularLocation>
</comment>
<dbReference type="RefSeq" id="WP_004037714.1">
    <property type="nucleotide sequence ID" value="NZ_CM001555.1"/>
</dbReference>
<feature type="transmembrane region" description="Helical" evidence="6">
    <location>
        <begin position="7"/>
        <end position="28"/>
    </location>
</feature>
<feature type="transmembrane region" description="Helical" evidence="6">
    <location>
        <begin position="129"/>
        <end position="147"/>
    </location>
</feature>
<dbReference type="Proteomes" id="UP000005095">
    <property type="component" value="Chromosome"/>
</dbReference>
<keyword evidence="2 6" id="KW-0812">Transmembrane</keyword>
<dbReference type="SMART" id="SM01415">
    <property type="entry name" value="DUF106"/>
    <property type="match status" value="1"/>
</dbReference>
<dbReference type="EMBL" id="CM001555">
    <property type="protein sequence ID" value="EJG06438.1"/>
    <property type="molecule type" value="Genomic_DNA"/>
</dbReference>
<evidence type="ECO:0000256" key="1">
    <source>
        <dbReference type="ARBA" id="ARBA00004141"/>
    </source>
</evidence>
<proteinExistence type="predicted"/>
<keyword evidence="3 6" id="KW-1133">Transmembrane helix</keyword>
<dbReference type="HOGENOM" id="CLU_108784_0_0_2"/>
<name>J1ANK6_9EURY</name>
<dbReference type="Pfam" id="PF01956">
    <property type="entry name" value="EMC3_TMCO1"/>
    <property type="match status" value="1"/>
</dbReference>
<evidence type="ECO:0000313" key="7">
    <source>
        <dbReference type="EMBL" id="EJG06438.1"/>
    </source>
</evidence>
<accession>J1ANK6</accession>
<keyword evidence="4 6" id="KW-0472">Membrane</keyword>
<dbReference type="STRING" id="28892.Metli_0470"/>
<feature type="transmembrane region" description="Helical" evidence="6">
    <location>
        <begin position="48"/>
        <end position="68"/>
    </location>
</feature>
<dbReference type="InterPro" id="IPR002809">
    <property type="entry name" value="EMC3/TMCO1"/>
</dbReference>
<evidence type="ECO:0000313" key="8">
    <source>
        <dbReference type="Proteomes" id="UP000005095"/>
    </source>
</evidence>
<evidence type="ECO:0000256" key="3">
    <source>
        <dbReference type="ARBA" id="ARBA00022989"/>
    </source>
</evidence>
<keyword evidence="8" id="KW-1185">Reference proteome</keyword>
<evidence type="ECO:0000256" key="2">
    <source>
        <dbReference type="ARBA" id="ARBA00022692"/>
    </source>
</evidence>
<evidence type="ECO:0000256" key="4">
    <source>
        <dbReference type="ARBA" id="ARBA00023136"/>
    </source>
</evidence>
<evidence type="ECO:0000256" key="6">
    <source>
        <dbReference type="SAM" id="Phobius"/>
    </source>
</evidence>
<evidence type="ECO:0000256" key="5">
    <source>
        <dbReference type="SAM" id="Coils"/>
    </source>
</evidence>
<dbReference type="OrthoDB" id="84619at2157"/>
<feature type="transmembrane region" description="Helical" evidence="6">
    <location>
        <begin position="167"/>
        <end position="186"/>
    </location>
</feature>
<dbReference type="PANTHER" id="PTHR42198:SF1">
    <property type="entry name" value="INTEGRAL MEMBRANE PROTEIN"/>
    <property type="match status" value="1"/>
</dbReference>
<keyword evidence="5" id="KW-0175">Coiled coil</keyword>
<gene>
    <name evidence="7" type="ORF">Metli_0470</name>
</gene>
<protein>
    <recommendedName>
        <fullName evidence="9">DUF106 domain-containing protein</fullName>
    </recommendedName>
</protein>
<dbReference type="AlphaFoldDB" id="J1ANK6"/>
<dbReference type="PANTHER" id="PTHR42198">
    <property type="entry name" value="INTEGRAL MEMBRANE PROTEIN"/>
    <property type="match status" value="1"/>
</dbReference>
<evidence type="ECO:0008006" key="9">
    <source>
        <dbReference type="Google" id="ProtNLM"/>
    </source>
</evidence>
<reference evidence="7 8" key="1">
    <citation type="submission" date="2011-08" db="EMBL/GenBank/DDBJ databases">
        <title>The complete genome of Methanofollis liminatans DSM 4140.</title>
        <authorList>
            <consortium name="US DOE Joint Genome Institute (JGI-PGF)"/>
            <person name="Lucas S."/>
            <person name="Han J."/>
            <person name="Lapidus A."/>
            <person name="Bruce D."/>
            <person name="Goodwin L."/>
            <person name="Pitluck S."/>
            <person name="Peters L."/>
            <person name="Kyrpides N."/>
            <person name="Mavromatis K."/>
            <person name="Ivanova N."/>
            <person name="Mikhailova N."/>
            <person name="Lu M."/>
            <person name="Detter J.C."/>
            <person name="Tapia R."/>
            <person name="Han C."/>
            <person name="Land M."/>
            <person name="Hauser L."/>
            <person name="Markowitz V."/>
            <person name="Cheng J.-F."/>
            <person name="Hugenholtz P."/>
            <person name="Woyke T."/>
            <person name="Wu D."/>
            <person name="Spring S."/>
            <person name="Schuler E."/>
            <person name="Brambilla E."/>
            <person name="Klenk H.-P."/>
            <person name="Eisen J.A."/>
        </authorList>
    </citation>
    <scope>NUCLEOTIDE SEQUENCE [LARGE SCALE GENOMIC DNA]</scope>
    <source>
        <strain evidence="7 8">DSM 4140</strain>
    </source>
</reference>